<dbReference type="PROSITE" id="PS50296">
    <property type="entry name" value="SUI1"/>
    <property type="match status" value="1"/>
</dbReference>
<dbReference type="InterPro" id="IPR050318">
    <property type="entry name" value="DENR/SUI1_TIF"/>
</dbReference>
<dbReference type="InterPro" id="IPR036877">
    <property type="entry name" value="SUI1_dom_sf"/>
</dbReference>
<evidence type="ECO:0000313" key="7">
    <source>
        <dbReference type="Proteomes" id="UP000287701"/>
    </source>
</evidence>
<keyword evidence="3" id="KW-0648">Protein biosynthesis</keyword>
<feature type="domain" description="SUI1" evidence="5">
    <location>
        <begin position="42"/>
        <end position="102"/>
    </location>
</feature>
<dbReference type="OrthoDB" id="9792915at2"/>
<keyword evidence="6" id="KW-0396">Initiation factor</keyword>
<dbReference type="GO" id="GO:0003743">
    <property type="term" value="F:translation initiation factor activity"/>
    <property type="evidence" value="ECO:0007669"/>
    <property type="project" value="UniProtKB-KW"/>
</dbReference>
<organism evidence="6 7">
    <name type="scientific">Ornithobacterium rhinotracheale</name>
    <dbReference type="NCBI Taxonomy" id="28251"/>
    <lineage>
        <taxon>Bacteria</taxon>
        <taxon>Pseudomonadati</taxon>
        <taxon>Bacteroidota</taxon>
        <taxon>Flavobacteriia</taxon>
        <taxon>Flavobacteriales</taxon>
        <taxon>Weeksellaceae</taxon>
        <taxon>Ornithobacterium</taxon>
    </lineage>
</organism>
<dbReference type="InterPro" id="IPR001950">
    <property type="entry name" value="SUI1"/>
</dbReference>
<evidence type="ECO:0000256" key="2">
    <source>
        <dbReference type="ARBA" id="ARBA00022845"/>
    </source>
</evidence>
<dbReference type="AlphaFoldDB" id="A0A3R5URW3"/>
<dbReference type="Pfam" id="PF01253">
    <property type="entry name" value="SUI1"/>
    <property type="match status" value="1"/>
</dbReference>
<gene>
    <name evidence="6" type="ORF">EQP59_05040</name>
</gene>
<dbReference type="GO" id="GO:0002188">
    <property type="term" value="P:translation reinitiation"/>
    <property type="evidence" value="ECO:0007669"/>
    <property type="project" value="TreeGrafter"/>
</dbReference>
<dbReference type="Proteomes" id="UP000287701">
    <property type="component" value="Chromosome"/>
</dbReference>
<dbReference type="GO" id="GO:0006417">
    <property type="term" value="P:regulation of translation"/>
    <property type="evidence" value="ECO:0007669"/>
    <property type="project" value="UniProtKB-KW"/>
</dbReference>
<evidence type="ECO:0000256" key="3">
    <source>
        <dbReference type="ARBA" id="ARBA00022917"/>
    </source>
</evidence>
<dbReference type="SUPFAM" id="SSF55159">
    <property type="entry name" value="eIF1-like"/>
    <property type="match status" value="1"/>
</dbReference>
<evidence type="ECO:0000313" key="6">
    <source>
        <dbReference type="EMBL" id="QAR30749.1"/>
    </source>
</evidence>
<protein>
    <submittedName>
        <fullName evidence="6">Translation initiation factor</fullName>
    </submittedName>
</protein>
<feature type="compositionally biased region" description="Basic and acidic residues" evidence="4">
    <location>
        <begin position="1"/>
        <end position="16"/>
    </location>
</feature>
<sequence length="110" mass="12473">MDLQDQLKKLFPDHVANETPQENTSNEEGLWIPDETVSCHFEKRNGKTHTIIKGYTGHAQDFKQLAKELKKMLGVGGSVKNEEIIIQGDYRDQIMAYLKDLGMKVKRVGG</sequence>
<dbReference type="CDD" id="cd11567">
    <property type="entry name" value="YciH_like"/>
    <property type="match status" value="1"/>
</dbReference>
<dbReference type="PANTHER" id="PTHR12789">
    <property type="entry name" value="DENSITY-REGULATED PROTEIN HOMOLOG"/>
    <property type="match status" value="1"/>
</dbReference>
<reference evidence="6 7" key="1">
    <citation type="submission" date="2019-01" db="EMBL/GenBank/DDBJ databases">
        <title>Whole Genome of Ornithobacterium rhinotracheale FARPER-174b.</title>
        <authorList>
            <person name="Tataje-Lavanda L.A."/>
            <person name="Montalvan A."/>
            <person name="Montesinos R."/>
            <person name="Zimic M."/>
            <person name="Fernandez-Sanchez M."/>
            <person name="Fernandez-Diaz M."/>
        </authorList>
    </citation>
    <scope>NUCLEOTIDE SEQUENCE [LARGE SCALE GENOMIC DNA]</scope>
    <source>
        <strain evidence="6 7">FARPER-174b</strain>
    </source>
</reference>
<feature type="region of interest" description="Disordered" evidence="4">
    <location>
        <begin position="1"/>
        <end position="29"/>
    </location>
</feature>
<dbReference type="InterPro" id="IPR005872">
    <property type="entry name" value="SUI1_arc_bac"/>
</dbReference>
<evidence type="ECO:0000256" key="1">
    <source>
        <dbReference type="ARBA" id="ARBA00005422"/>
    </source>
</evidence>
<dbReference type="GO" id="GO:0003729">
    <property type="term" value="F:mRNA binding"/>
    <property type="evidence" value="ECO:0007669"/>
    <property type="project" value="TreeGrafter"/>
</dbReference>
<evidence type="ECO:0000259" key="5">
    <source>
        <dbReference type="PROSITE" id="PS50296"/>
    </source>
</evidence>
<name>A0A3R5URW3_ORNRH</name>
<proteinExistence type="inferred from homology"/>
<comment type="similarity">
    <text evidence="1">Belongs to the SUI1 family.</text>
</comment>
<keyword evidence="2" id="KW-0810">Translation regulation</keyword>
<dbReference type="RefSeq" id="WP_128501224.1">
    <property type="nucleotide sequence ID" value="NZ_CP035107.1"/>
</dbReference>
<dbReference type="EMBL" id="CP035107">
    <property type="protein sequence ID" value="QAR30749.1"/>
    <property type="molecule type" value="Genomic_DNA"/>
</dbReference>
<dbReference type="GO" id="GO:0001731">
    <property type="term" value="P:formation of translation preinitiation complex"/>
    <property type="evidence" value="ECO:0007669"/>
    <property type="project" value="TreeGrafter"/>
</dbReference>
<evidence type="ECO:0000256" key="4">
    <source>
        <dbReference type="SAM" id="MobiDB-lite"/>
    </source>
</evidence>
<feature type="compositionally biased region" description="Polar residues" evidence="4">
    <location>
        <begin position="18"/>
        <end position="27"/>
    </location>
</feature>
<dbReference type="Gene3D" id="3.30.780.10">
    <property type="entry name" value="SUI1-like domain"/>
    <property type="match status" value="1"/>
</dbReference>
<accession>A0A3R5URW3</accession>
<dbReference type="PANTHER" id="PTHR12789:SF0">
    <property type="entry name" value="DENSITY-REGULATED PROTEIN"/>
    <property type="match status" value="1"/>
</dbReference>